<feature type="transmembrane region" description="Helical" evidence="8">
    <location>
        <begin position="111"/>
        <end position="134"/>
    </location>
</feature>
<evidence type="ECO:0000256" key="1">
    <source>
        <dbReference type="ARBA" id="ARBA00004651"/>
    </source>
</evidence>
<reference evidence="9" key="1">
    <citation type="journal article" date="2015" name="Nature">
        <title>Complex archaea that bridge the gap between prokaryotes and eukaryotes.</title>
        <authorList>
            <person name="Spang A."/>
            <person name="Saw J.H."/>
            <person name="Jorgensen S.L."/>
            <person name="Zaremba-Niedzwiedzka K."/>
            <person name="Martijn J."/>
            <person name="Lind A.E."/>
            <person name="van Eijk R."/>
            <person name="Schleper C."/>
            <person name="Guy L."/>
            <person name="Ettema T.J."/>
        </authorList>
    </citation>
    <scope>NUCLEOTIDE SEQUENCE</scope>
</reference>
<evidence type="ECO:0000256" key="4">
    <source>
        <dbReference type="ARBA" id="ARBA00022475"/>
    </source>
</evidence>
<comment type="subcellular location">
    <subcellularLocation>
        <location evidence="1">Cell membrane</location>
        <topology evidence="1">Multi-pass membrane protein</topology>
    </subcellularLocation>
</comment>
<accession>A0A0F9I3K9</accession>
<name>A0A0F9I3K9_9ZZZZ</name>
<keyword evidence="3" id="KW-0813">Transport</keyword>
<evidence type="ECO:0000256" key="3">
    <source>
        <dbReference type="ARBA" id="ARBA00022448"/>
    </source>
</evidence>
<evidence type="ECO:0008006" key="10">
    <source>
        <dbReference type="Google" id="ProtNLM"/>
    </source>
</evidence>
<dbReference type="InterPro" id="IPR000522">
    <property type="entry name" value="ABC_transptr_permease_BtuC"/>
</dbReference>
<sequence length="325" mass="35059">MKKLRLLLVLLILLVAGFLISLLEGPVETNFNDLWNLIINNDSTFRTIFIDLRLSRALLAFLVGASLSLSGAILQGYFQNPMAGPFVVGVSSGASFGAVLCIYLGLNIRIIGFSIQSMFAFASGFAIVSLVYLLSQRKGVFKVETLLLTGIAAGALASALTSFLIFLKADSFEQAVFWLLGSFALSDWNQITAVAPYFFLCFIIAQSLAKDMNLLVLGDDVAQSLGCPVKSVRKIFLAISTFLAASSVSVSGIIGFVGLIVPHGIRILIGPDHKHLFFFSSLTGGIVLLYSDFLARTILQGELPIGIITAIVGAPFFIYLLSQRR</sequence>
<keyword evidence="5 8" id="KW-0812">Transmembrane</keyword>
<dbReference type="Pfam" id="PF01032">
    <property type="entry name" value="FecCD"/>
    <property type="match status" value="1"/>
</dbReference>
<protein>
    <recommendedName>
        <fullName evidence="10">Iron ABC transporter permease</fullName>
    </recommendedName>
</protein>
<gene>
    <name evidence="9" type="ORF">LCGC14_1924780</name>
</gene>
<feature type="transmembrane region" description="Helical" evidence="8">
    <location>
        <begin position="146"/>
        <end position="167"/>
    </location>
</feature>
<evidence type="ECO:0000256" key="6">
    <source>
        <dbReference type="ARBA" id="ARBA00022989"/>
    </source>
</evidence>
<keyword evidence="6 8" id="KW-1133">Transmembrane helix</keyword>
<dbReference type="SUPFAM" id="SSF81345">
    <property type="entry name" value="ABC transporter involved in vitamin B12 uptake, BtuC"/>
    <property type="match status" value="1"/>
</dbReference>
<organism evidence="9">
    <name type="scientific">marine sediment metagenome</name>
    <dbReference type="NCBI Taxonomy" id="412755"/>
    <lineage>
        <taxon>unclassified sequences</taxon>
        <taxon>metagenomes</taxon>
        <taxon>ecological metagenomes</taxon>
    </lineage>
</organism>
<dbReference type="InterPro" id="IPR037294">
    <property type="entry name" value="ABC_BtuC-like"/>
</dbReference>
<dbReference type="FunFam" id="1.10.3470.10:FF:000001">
    <property type="entry name" value="Vitamin B12 ABC transporter permease BtuC"/>
    <property type="match status" value="1"/>
</dbReference>
<evidence type="ECO:0000256" key="2">
    <source>
        <dbReference type="ARBA" id="ARBA00007935"/>
    </source>
</evidence>
<dbReference type="AlphaFoldDB" id="A0A0F9I3K9"/>
<evidence type="ECO:0000256" key="7">
    <source>
        <dbReference type="ARBA" id="ARBA00023136"/>
    </source>
</evidence>
<evidence type="ECO:0000256" key="5">
    <source>
        <dbReference type="ARBA" id="ARBA00022692"/>
    </source>
</evidence>
<feature type="transmembrane region" description="Helical" evidence="8">
    <location>
        <begin position="86"/>
        <end position="105"/>
    </location>
</feature>
<dbReference type="GO" id="GO:0022857">
    <property type="term" value="F:transmembrane transporter activity"/>
    <property type="evidence" value="ECO:0007669"/>
    <property type="project" value="InterPro"/>
</dbReference>
<dbReference type="Gene3D" id="1.10.3470.10">
    <property type="entry name" value="ABC transporter involved in vitamin B12 uptake, BtuC"/>
    <property type="match status" value="1"/>
</dbReference>
<dbReference type="GO" id="GO:0005886">
    <property type="term" value="C:plasma membrane"/>
    <property type="evidence" value="ECO:0007669"/>
    <property type="project" value="UniProtKB-SubCell"/>
</dbReference>
<feature type="transmembrane region" description="Helical" evidence="8">
    <location>
        <begin position="187"/>
        <end position="205"/>
    </location>
</feature>
<dbReference type="EMBL" id="LAZR01020567">
    <property type="protein sequence ID" value="KKL88430.1"/>
    <property type="molecule type" value="Genomic_DNA"/>
</dbReference>
<dbReference type="CDD" id="cd06550">
    <property type="entry name" value="TM_ABC_iron-siderophores_like"/>
    <property type="match status" value="1"/>
</dbReference>
<evidence type="ECO:0000256" key="8">
    <source>
        <dbReference type="SAM" id="Phobius"/>
    </source>
</evidence>
<dbReference type="PANTHER" id="PTHR30472:SF25">
    <property type="entry name" value="ABC TRANSPORTER PERMEASE PROTEIN MJ0876-RELATED"/>
    <property type="match status" value="1"/>
</dbReference>
<comment type="caution">
    <text evidence="9">The sequence shown here is derived from an EMBL/GenBank/DDBJ whole genome shotgun (WGS) entry which is preliminary data.</text>
</comment>
<feature type="transmembrane region" description="Helical" evidence="8">
    <location>
        <begin position="54"/>
        <end position="74"/>
    </location>
</feature>
<dbReference type="PANTHER" id="PTHR30472">
    <property type="entry name" value="FERRIC ENTEROBACTIN TRANSPORT SYSTEM PERMEASE PROTEIN"/>
    <property type="match status" value="1"/>
</dbReference>
<comment type="similarity">
    <text evidence="2">Belongs to the binding-protein-dependent transport system permease family. FecCD subfamily.</text>
</comment>
<feature type="transmembrane region" description="Helical" evidence="8">
    <location>
        <begin position="235"/>
        <end position="261"/>
    </location>
</feature>
<proteinExistence type="inferred from homology"/>
<keyword evidence="4" id="KW-1003">Cell membrane</keyword>
<feature type="transmembrane region" description="Helical" evidence="8">
    <location>
        <begin position="273"/>
        <end position="291"/>
    </location>
</feature>
<evidence type="ECO:0000313" key="9">
    <source>
        <dbReference type="EMBL" id="KKL88430.1"/>
    </source>
</evidence>
<feature type="transmembrane region" description="Helical" evidence="8">
    <location>
        <begin position="303"/>
        <end position="322"/>
    </location>
</feature>
<keyword evidence="7 8" id="KW-0472">Membrane</keyword>